<dbReference type="InterPro" id="IPR018466">
    <property type="entry name" value="Kre9/Knh1-like_N"/>
</dbReference>
<dbReference type="InterPro" id="IPR024079">
    <property type="entry name" value="MetalloPept_cat_dom_sf"/>
</dbReference>
<dbReference type="Proteomes" id="UP000634206">
    <property type="component" value="Unassembled WGS sequence"/>
</dbReference>
<dbReference type="SUPFAM" id="SSF49899">
    <property type="entry name" value="Concanavalin A-like lectins/glucanases"/>
    <property type="match status" value="1"/>
</dbReference>
<evidence type="ECO:0000313" key="5">
    <source>
        <dbReference type="Proteomes" id="UP000634206"/>
    </source>
</evidence>
<keyword evidence="5" id="KW-1185">Reference proteome</keyword>
<name>A0AAE2V8I7_9BACT</name>
<dbReference type="EMBL" id="JAENIG010000007">
    <property type="protein sequence ID" value="MBK1855627.1"/>
    <property type="molecule type" value="Genomic_DNA"/>
</dbReference>
<feature type="domain" description="Yeast cell wall synthesis Kre9/Knh1-like N-terminal" evidence="3">
    <location>
        <begin position="556"/>
        <end position="628"/>
    </location>
</feature>
<feature type="domain" description="Yeast cell wall synthesis Kre9/Knh1-like N-terminal" evidence="3">
    <location>
        <begin position="809"/>
        <end position="882"/>
    </location>
</feature>
<dbReference type="GO" id="GO:0008237">
    <property type="term" value="F:metallopeptidase activity"/>
    <property type="evidence" value="ECO:0007669"/>
    <property type="project" value="InterPro"/>
</dbReference>
<dbReference type="InterPro" id="IPR013320">
    <property type="entry name" value="ConA-like_dom_sf"/>
</dbReference>
<accession>A0AAE2V8I7</accession>
<evidence type="ECO:0000256" key="1">
    <source>
        <dbReference type="ARBA" id="ARBA00022729"/>
    </source>
</evidence>
<reference evidence="4" key="1">
    <citation type="submission" date="2021-01" db="EMBL/GenBank/DDBJ databases">
        <title>Modified the classification status of verrucomicrobia.</title>
        <authorList>
            <person name="Feng X."/>
        </authorList>
    </citation>
    <scope>NUCLEOTIDE SEQUENCE</scope>
    <source>
        <strain evidence="4">5K15</strain>
    </source>
</reference>
<dbReference type="RefSeq" id="WP_309490241.1">
    <property type="nucleotide sequence ID" value="NZ_JAENIG010000007.1"/>
</dbReference>
<evidence type="ECO:0000259" key="3">
    <source>
        <dbReference type="Pfam" id="PF10342"/>
    </source>
</evidence>
<comment type="caution">
    <text evidence="4">The sequence shown here is derived from an EMBL/GenBank/DDBJ whole genome shotgun (WGS) entry which is preliminary data.</text>
</comment>
<feature type="region of interest" description="Disordered" evidence="2">
    <location>
        <begin position="913"/>
        <end position="936"/>
    </location>
</feature>
<sequence length="1194" mass="128348">MAMIPADGREELLPQEIDAHTLKSRRMVLDTASLDRIVNGESNHLLAPTPGNEVLDLKIEKIRTRTEQTHSLMGKIAGEELSMVNIVYHDGIVHGTVARYDKNQHFEYRVLLDGHMMVRELDVASIPWRCGKADEGAEAADNAGADQGHTCGPNCSHGDEEITIVPAPELVSQETPVESADTSGWTTIDVVVGYGAQARSNQGGVSAMEAHIIAAVDRMTNAFANSQVTSTELMLLGTIEDPSYAFPGDDAGDMGSVDELGDLSDGNDGKLDDVTDYATTLGADLIAFVCDASQGNTAGIANRPGRYSICARTAMSSSSFTFSHELGHNLGARHSWGDSDDTTTNTSRFGLRFEGSGGNRYRTIMAYSNSPSYSTSRIPHYANTNVLYDGTPTGLADGSNQTGNGDIDPVYISGGFDGSNPSLGARNGEMFLVQSGNNGAVYASNRATRTALDVTSPTLGLQWAAGSTQTISFTGGDMDYTADIDLYQGGVFQYKIADDIEAIDHNYSWTIPLAQDGGNNFTIRVTLNHKDDPVSSYAESLNFVIQGTNDLILNTPIGGETWTRNTVQNITWSSSYGGNVSIEYIKGGGSPVTIVASTPDDGTYEWTIPYDFPTDTDYIIRVTSDVSPFDSSQSAASFSIVAPSNTILSENLDTDPGFTASGVFEFGAPGGSNDADSANTGTNIYDTDLDDTAYSPSTLTTQAIDCSNHTNIMLEFYAHVFVYSGYTVSFEISTDGSNWSTLYSEDGMEARNWSRYSYDITSVASGESTVYVRWAMSGGGSQWTGGGLAIDDITITGDFIPADDVSLVSPNGSESWVRGDSKPITWVSSMSGNVDIELFKGGVSAGMIATETANDGQFNWLLPTSLTAGSDYSVRITSTTQASRTDESDSDFQIVIPGGAFYTENLDTDPGYTASGEFEYGSPSGNNRPSSAQSGSNMYDTILDSTSYFTGSLRSVAIDCSSYENVSLQFWSHIYITSNYQIVFEVSNDNSTWHNLYTSSGVITNNSWVQRDYDISDWADGKSAVYIRWSMNNPTETYSPYNGGGLAIDDISLSGDFIPSQPTYDSWAAGPGVEVDSNGDGVQNGIAWVLGAASPATSATSILPTVDNTSEPDYMIFNYRRADVAHDALNTTIEVEYGSDLLGWTTAVHDNDNVKISVDDDFYGTGIDRVQVKLKQSLGAEDRLFCRLRVTVDE</sequence>
<evidence type="ECO:0000256" key="2">
    <source>
        <dbReference type="SAM" id="MobiDB-lite"/>
    </source>
</evidence>
<dbReference type="Pfam" id="PF10342">
    <property type="entry name" value="Kre9_KNH"/>
    <property type="match status" value="2"/>
</dbReference>
<gene>
    <name evidence="4" type="ORF">JIN83_11700</name>
</gene>
<dbReference type="Gene3D" id="2.60.120.260">
    <property type="entry name" value="Galactose-binding domain-like"/>
    <property type="match status" value="1"/>
</dbReference>
<dbReference type="Gene3D" id="3.40.390.10">
    <property type="entry name" value="Collagenase (Catalytic Domain)"/>
    <property type="match status" value="1"/>
</dbReference>
<keyword evidence="1" id="KW-0732">Signal</keyword>
<proteinExistence type="predicted"/>
<dbReference type="Pfam" id="PF13688">
    <property type="entry name" value="Reprolysin_5"/>
    <property type="match status" value="1"/>
</dbReference>
<evidence type="ECO:0000313" key="4">
    <source>
        <dbReference type="EMBL" id="MBK1855627.1"/>
    </source>
</evidence>
<dbReference type="SUPFAM" id="SSF55486">
    <property type="entry name" value="Metalloproteases ('zincins'), catalytic domain"/>
    <property type="match status" value="1"/>
</dbReference>
<feature type="compositionally biased region" description="Polar residues" evidence="2">
    <location>
        <begin position="923"/>
        <end position="936"/>
    </location>
</feature>
<organism evidence="4 5">
    <name type="scientific">Oceaniferula flava</name>
    <dbReference type="NCBI Taxonomy" id="2800421"/>
    <lineage>
        <taxon>Bacteria</taxon>
        <taxon>Pseudomonadati</taxon>
        <taxon>Verrucomicrobiota</taxon>
        <taxon>Verrucomicrobiia</taxon>
        <taxon>Verrucomicrobiales</taxon>
        <taxon>Verrucomicrobiaceae</taxon>
        <taxon>Oceaniferula</taxon>
    </lineage>
</organism>
<protein>
    <recommendedName>
        <fullName evidence="3">Yeast cell wall synthesis Kre9/Knh1-like N-terminal domain-containing protein</fullName>
    </recommendedName>
</protein>
<dbReference type="AlphaFoldDB" id="A0AAE2V8I7"/>